<dbReference type="Gene3D" id="3.40.50.300">
    <property type="entry name" value="P-loop containing nucleotide triphosphate hydrolases"/>
    <property type="match status" value="2"/>
</dbReference>
<dbReference type="InterPro" id="IPR013563">
    <property type="entry name" value="Oligopep_ABC_C"/>
</dbReference>
<name>A0ABY2QMW2_9HYPH</name>
<keyword evidence="3" id="KW-0813">Transport</keyword>
<sequence>MADHLLEVHNLSVEFHTAVGVVKAVRDMSYHLDRGETLAILGESGSGKSVSSSAIMNLIDMPPGRISSGEILLDGVDLLTMPLSQRREINGRKIAMIFQDPLSHLNPVYTVGWQIREALTTHGTDSTKAQAEALRLLGRVGIPDPEHALDKYPHEFSGGQRQRVMIAMALALRPDLLIADEPTTALDVTVQAEVLALLKELQRETGMAVLIITHDLGVVAEIADRVVVMEKGVLVEAGTVREVYKNPQHPYTKKLIAAAPGKGEMHQPLKGAKPVLSVRDVRKNYGAFAALKGVSFDLLAGETLAVVGESGSGKSTLARILLRLDEPDSGSALWKGRDLFQLTPAELYKLRRDLQMVFQDPTQSLNPRMTVYQLISEAWVIHPDILPKAKWRERVAELLSQVGLGPEHMGRYPHQFSGGQRQRIAIARALALEPQLIICDEAVSALDVSVQAQVIALLDGLRKQMGIAFIFIAHDLPVVRDFADHVMVMQKGEVVELGTVREIFETPKQTYTQALLAAGLDPDPDVQAQNRAARLSRAS</sequence>
<dbReference type="NCBIfam" id="NF008453">
    <property type="entry name" value="PRK11308.1"/>
    <property type="match status" value="2"/>
</dbReference>
<dbReference type="SMART" id="SM00382">
    <property type="entry name" value="AAA"/>
    <property type="match status" value="2"/>
</dbReference>
<dbReference type="GO" id="GO:0005524">
    <property type="term" value="F:ATP binding"/>
    <property type="evidence" value="ECO:0007669"/>
    <property type="project" value="UniProtKB-KW"/>
</dbReference>
<evidence type="ECO:0000259" key="6">
    <source>
        <dbReference type="PROSITE" id="PS50893"/>
    </source>
</evidence>
<organism evidence="7 8">
    <name type="scientific">Rhizobium rhizophilum</name>
    <dbReference type="NCBI Taxonomy" id="1850373"/>
    <lineage>
        <taxon>Bacteria</taxon>
        <taxon>Pseudomonadati</taxon>
        <taxon>Pseudomonadota</taxon>
        <taxon>Alphaproteobacteria</taxon>
        <taxon>Hyphomicrobiales</taxon>
        <taxon>Rhizobiaceae</taxon>
        <taxon>Rhizobium/Agrobacterium group</taxon>
        <taxon>Rhizobium</taxon>
    </lineage>
</organism>
<dbReference type="PROSITE" id="PS50893">
    <property type="entry name" value="ABC_TRANSPORTER_2"/>
    <property type="match status" value="2"/>
</dbReference>
<dbReference type="InterPro" id="IPR003593">
    <property type="entry name" value="AAA+_ATPase"/>
</dbReference>
<evidence type="ECO:0000256" key="2">
    <source>
        <dbReference type="ARBA" id="ARBA00005417"/>
    </source>
</evidence>
<gene>
    <name evidence="7" type="ORF">E9677_23980</name>
</gene>
<evidence type="ECO:0000256" key="3">
    <source>
        <dbReference type="ARBA" id="ARBA00022448"/>
    </source>
</evidence>
<dbReference type="RefSeq" id="WP_136560583.1">
    <property type="nucleotide sequence ID" value="NZ_STGT01000008.1"/>
</dbReference>
<dbReference type="InterPro" id="IPR027417">
    <property type="entry name" value="P-loop_NTPase"/>
</dbReference>
<dbReference type="PANTHER" id="PTHR43776:SF7">
    <property type="entry name" value="D,D-DIPEPTIDE TRANSPORT ATP-BINDING PROTEIN DDPF-RELATED"/>
    <property type="match status" value="1"/>
</dbReference>
<dbReference type="SUPFAM" id="SSF52540">
    <property type="entry name" value="P-loop containing nucleoside triphosphate hydrolases"/>
    <property type="match status" value="2"/>
</dbReference>
<dbReference type="CDD" id="cd03257">
    <property type="entry name" value="ABC_NikE_OppD_transporters"/>
    <property type="match status" value="2"/>
</dbReference>
<evidence type="ECO:0000313" key="7">
    <source>
        <dbReference type="EMBL" id="THV10244.1"/>
    </source>
</evidence>
<evidence type="ECO:0000313" key="8">
    <source>
        <dbReference type="Proteomes" id="UP000309667"/>
    </source>
</evidence>
<protein>
    <submittedName>
        <fullName evidence="7">ABC transporter ATP-binding protein</fullName>
    </submittedName>
</protein>
<dbReference type="Pfam" id="PF08352">
    <property type="entry name" value="oligo_HPY"/>
    <property type="match status" value="2"/>
</dbReference>
<dbReference type="PROSITE" id="PS00211">
    <property type="entry name" value="ABC_TRANSPORTER_1"/>
    <property type="match status" value="2"/>
</dbReference>
<evidence type="ECO:0000256" key="4">
    <source>
        <dbReference type="ARBA" id="ARBA00022741"/>
    </source>
</evidence>
<accession>A0ABY2QMW2</accession>
<dbReference type="Proteomes" id="UP000309667">
    <property type="component" value="Unassembled WGS sequence"/>
</dbReference>
<proteinExistence type="inferred from homology"/>
<evidence type="ECO:0000256" key="1">
    <source>
        <dbReference type="ARBA" id="ARBA00004417"/>
    </source>
</evidence>
<dbReference type="InterPro" id="IPR050319">
    <property type="entry name" value="ABC_transp_ATP-bind"/>
</dbReference>
<reference evidence="7 8" key="1">
    <citation type="submission" date="2019-04" db="EMBL/GenBank/DDBJ databases">
        <title>Genome sequence of strain 7209-2.</title>
        <authorList>
            <person name="Gao J."/>
            <person name="Sun J."/>
        </authorList>
    </citation>
    <scope>NUCLEOTIDE SEQUENCE [LARGE SCALE GENOMIC DNA]</scope>
    <source>
        <strain evidence="7 8">7209-2</strain>
    </source>
</reference>
<keyword evidence="5 7" id="KW-0067">ATP-binding</keyword>
<feature type="domain" description="ABC transporter" evidence="6">
    <location>
        <begin position="6"/>
        <end position="256"/>
    </location>
</feature>
<keyword evidence="4" id="KW-0547">Nucleotide-binding</keyword>
<dbReference type="EMBL" id="STGT01000008">
    <property type="protein sequence ID" value="THV10244.1"/>
    <property type="molecule type" value="Genomic_DNA"/>
</dbReference>
<comment type="subcellular location">
    <subcellularLocation>
        <location evidence="1">Cell inner membrane</location>
        <topology evidence="1">Peripheral membrane protein</topology>
    </subcellularLocation>
</comment>
<comment type="similarity">
    <text evidence="2">Belongs to the ABC transporter superfamily.</text>
</comment>
<dbReference type="PANTHER" id="PTHR43776">
    <property type="entry name" value="TRANSPORT ATP-BINDING PROTEIN"/>
    <property type="match status" value="1"/>
</dbReference>
<feature type="domain" description="ABC transporter" evidence="6">
    <location>
        <begin position="276"/>
        <end position="516"/>
    </location>
</feature>
<dbReference type="Pfam" id="PF00005">
    <property type="entry name" value="ABC_tran"/>
    <property type="match status" value="2"/>
</dbReference>
<dbReference type="NCBIfam" id="NF007739">
    <property type="entry name" value="PRK10419.1"/>
    <property type="match status" value="2"/>
</dbReference>
<dbReference type="InterPro" id="IPR017871">
    <property type="entry name" value="ABC_transporter-like_CS"/>
</dbReference>
<keyword evidence="8" id="KW-1185">Reference proteome</keyword>
<dbReference type="InterPro" id="IPR003439">
    <property type="entry name" value="ABC_transporter-like_ATP-bd"/>
</dbReference>
<evidence type="ECO:0000256" key="5">
    <source>
        <dbReference type="ARBA" id="ARBA00022840"/>
    </source>
</evidence>
<comment type="caution">
    <text evidence="7">The sequence shown here is derived from an EMBL/GenBank/DDBJ whole genome shotgun (WGS) entry which is preliminary data.</text>
</comment>